<dbReference type="PANTHER" id="PTHR31566">
    <property type="entry name" value="CYTOCHROME C BIOGENESIS PROTEIN CCS1, CHLOROPLASTIC"/>
    <property type="match status" value="1"/>
</dbReference>
<evidence type="ECO:0000256" key="4">
    <source>
        <dbReference type="ARBA" id="ARBA00022989"/>
    </source>
</evidence>
<dbReference type="EMBL" id="JABGBN010000001">
    <property type="protein sequence ID" value="NOL50703.1"/>
    <property type="molecule type" value="Genomic_DNA"/>
</dbReference>
<evidence type="ECO:0000313" key="9">
    <source>
        <dbReference type="Proteomes" id="UP000537862"/>
    </source>
</evidence>
<keyword evidence="5 6" id="KW-0472">Membrane</keyword>
<keyword evidence="3" id="KW-0201">Cytochrome c-type biogenesis</keyword>
<organism evidence="8 9">
    <name type="scientific">Pelistega suis</name>
    <dbReference type="NCBI Taxonomy" id="1631957"/>
    <lineage>
        <taxon>Bacteria</taxon>
        <taxon>Pseudomonadati</taxon>
        <taxon>Pseudomonadota</taxon>
        <taxon>Betaproteobacteria</taxon>
        <taxon>Burkholderiales</taxon>
        <taxon>Alcaligenaceae</taxon>
        <taxon>Pelistega</taxon>
    </lineage>
</organism>
<keyword evidence="2 6" id="KW-0812">Transmembrane</keyword>
<evidence type="ECO:0000313" key="8">
    <source>
        <dbReference type="EMBL" id="NOL50703.1"/>
    </source>
</evidence>
<feature type="domain" description="ResB-like" evidence="7">
    <location>
        <begin position="1"/>
        <end position="665"/>
    </location>
</feature>
<keyword evidence="9" id="KW-1185">Reference proteome</keyword>
<protein>
    <submittedName>
        <fullName evidence="8">Cytochrome c biogenesis protein ResB</fullName>
    </submittedName>
</protein>
<dbReference type="Pfam" id="PF05140">
    <property type="entry name" value="ResB"/>
    <property type="match status" value="1"/>
</dbReference>
<keyword evidence="4 6" id="KW-1133">Transmembrane helix</keyword>
<evidence type="ECO:0000256" key="3">
    <source>
        <dbReference type="ARBA" id="ARBA00022748"/>
    </source>
</evidence>
<name>A0A849P3S5_9BURK</name>
<evidence type="ECO:0000256" key="1">
    <source>
        <dbReference type="ARBA" id="ARBA00004141"/>
    </source>
</evidence>
<dbReference type="GO" id="GO:0016020">
    <property type="term" value="C:membrane"/>
    <property type="evidence" value="ECO:0007669"/>
    <property type="project" value="UniProtKB-SubCell"/>
</dbReference>
<sequence>MRFAIYLLMIVCIASAVGTLLEQNREEIFYIDRFGTYWYQVFSKFSVSQIYNAPWFLVVMAFLVVSTTLCLIRNVPKILKDMRSFKEYVRQTSLRAFPHKIEMQSAYNAEQSVAMSKVWLKKNGYAFKEKQDGETLLLAAKKGSSNRLGYIFAHLAIVVICVGGLLDSELPNRLQIWLGSKSPIPMEARFVSDVPEISKFGANNISFRGNIAMSEGETANYALLAMGENSYLQQLPFSVKLNKFIIEYYQSNGMPKRFASDVTITDFETGKVENKIIEVNHPYEIHGVTLYQSSFNDGGSKLKLAVLPVQGDKFSATELNTDVGDTMEIKAQMAGNERTYRLTVNDFRPINVENLAAADGLAKPKDFQAQILAVTGSAAAKHNENVHNVGPLVRYTLTDERNQSVEYQNYMLPVQLDGRLVYLIGMKLPTDEGFSYMRIPADEKGGMDEFLSLRAAFNNPEMRLRAARAYAAKVEDPRIDKENIVVLANRALEIFARSGFKGLDDYVDGVGVPEAERVPENIRAPMKTILRDYLIFSAIDLRNFARQQLGLPELNYVGQVDAEKQAQWFDSAIRALSDLAFYPAPVVMQLRSFEHIQASVLQATRSPGKFVVYLGCLFLIIGVFQMFYVRERRLWLWVKPEAQGSEIKAAMTSLKRTLDFQREFDQFKQDFSELERK</sequence>
<gene>
    <name evidence="8" type="ORF">HKX39_00735</name>
</gene>
<feature type="transmembrane region" description="Helical" evidence="6">
    <location>
        <begin position="53"/>
        <end position="72"/>
    </location>
</feature>
<dbReference type="InterPro" id="IPR007816">
    <property type="entry name" value="ResB-like_domain"/>
</dbReference>
<comment type="caution">
    <text evidence="8">The sequence shown here is derived from an EMBL/GenBank/DDBJ whole genome shotgun (WGS) entry which is preliminary data.</text>
</comment>
<evidence type="ECO:0000256" key="5">
    <source>
        <dbReference type="ARBA" id="ARBA00023136"/>
    </source>
</evidence>
<evidence type="ECO:0000256" key="2">
    <source>
        <dbReference type="ARBA" id="ARBA00022692"/>
    </source>
</evidence>
<dbReference type="InterPro" id="IPR023494">
    <property type="entry name" value="Cyt_c_bgen_Ccs1/CcsB/ResB"/>
</dbReference>
<evidence type="ECO:0000259" key="7">
    <source>
        <dbReference type="Pfam" id="PF05140"/>
    </source>
</evidence>
<accession>A0A849P3S5</accession>
<dbReference type="AlphaFoldDB" id="A0A849P3S5"/>
<reference evidence="8 9" key="1">
    <citation type="submission" date="2020-05" db="EMBL/GenBank/DDBJ databases">
        <authorList>
            <person name="Niu N."/>
        </authorList>
    </citation>
    <scope>NUCLEOTIDE SEQUENCE [LARGE SCALE GENOMIC DNA]</scope>
    <source>
        <strain evidence="8 9">3340-03</strain>
    </source>
</reference>
<dbReference type="GO" id="GO:0017004">
    <property type="term" value="P:cytochrome complex assembly"/>
    <property type="evidence" value="ECO:0007669"/>
    <property type="project" value="UniProtKB-KW"/>
</dbReference>
<comment type="subcellular location">
    <subcellularLocation>
        <location evidence="1">Membrane</location>
        <topology evidence="1">Multi-pass membrane protein</topology>
    </subcellularLocation>
</comment>
<dbReference type="Proteomes" id="UP000537862">
    <property type="component" value="Unassembled WGS sequence"/>
</dbReference>
<proteinExistence type="predicted"/>
<evidence type="ECO:0000256" key="6">
    <source>
        <dbReference type="SAM" id="Phobius"/>
    </source>
</evidence>
<dbReference type="PANTHER" id="PTHR31566:SF0">
    <property type="entry name" value="CYTOCHROME C BIOGENESIS PROTEIN CCS1, CHLOROPLASTIC"/>
    <property type="match status" value="1"/>
</dbReference>
<feature type="transmembrane region" description="Helical" evidence="6">
    <location>
        <begin position="610"/>
        <end position="629"/>
    </location>
</feature>
<feature type="transmembrane region" description="Helical" evidence="6">
    <location>
        <begin position="148"/>
        <end position="166"/>
    </location>
</feature>